<dbReference type="PROSITE" id="PS51257">
    <property type="entry name" value="PROKAR_LIPOPROTEIN"/>
    <property type="match status" value="1"/>
</dbReference>
<keyword evidence="2" id="KW-1185">Reference proteome</keyword>
<organism evidence="1 2">
    <name type="scientific">Christiangramia crocea</name>
    <dbReference type="NCBI Taxonomy" id="2904124"/>
    <lineage>
        <taxon>Bacteria</taxon>
        <taxon>Pseudomonadati</taxon>
        <taxon>Bacteroidota</taxon>
        <taxon>Flavobacteriia</taxon>
        <taxon>Flavobacteriales</taxon>
        <taxon>Flavobacteriaceae</taxon>
        <taxon>Christiangramia</taxon>
    </lineage>
</organism>
<reference evidence="1" key="1">
    <citation type="submission" date="2021-12" db="EMBL/GenBank/DDBJ databases">
        <title>Description of Gramella crocea sp. nov., a new bacterium isolated from activated sludge.</title>
        <authorList>
            <person name="Zhang X."/>
        </authorList>
    </citation>
    <scope>NUCLEOTIDE SEQUENCE</scope>
    <source>
        <strain evidence="1">YB25</strain>
    </source>
</reference>
<protein>
    <recommendedName>
        <fullName evidence="3">NlpE C-terminal OB domain-containing protein</fullName>
    </recommendedName>
</protein>
<proteinExistence type="predicted"/>
<evidence type="ECO:0008006" key="3">
    <source>
        <dbReference type="Google" id="ProtNLM"/>
    </source>
</evidence>
<dbReference type="Proteomes" id="UP001139344">
    <property type="component" value="Unassembled WGS sequence"/>
</dbReference>
<sequence>MKRLFGVLLITLVFFSCQNEERKELMEQPEVEKVPDSIQVLTGEIVYGTDAAVIRGDNFVYGVTMDSLSKILASKVAPLKSDDFDMIPVTVKAKILPNPEREGWEEVIEIREIIEIPSAETVSDTIKE</sequence>
<dbReference type="RefSeq" id="WP_240097346.1">
    <property type="nucleotide sequence ID" value="NZ_JAJSON010000016.1"/>
</dbReference>
<evidence type="ECO:0000313" key="1">
    <source>
        <dbReference type="EMBL" id="MCG9971263.1"/>
    </source>
</evidence>
<comment type="caution">
    <text evidence="1">The sequence shown here is derived from an EMBL/GenBank/DDBJ whole genome shotgun (WGS) entry which is preliminary data.</text>
</comment>
<dbReference type="EMBL" id="JAJSON010000016">
    <property type="protein sequence ID" value="MCG9971263.1"/>
    <property type="molecule type" value="Genomic_DNA"/>
</dbReference>
<gene>
    <name evidence="1" type="ORF">LU635_06395</name>
</gene>
<accession>A0A9X1UXV6</accession>
<evidence type="ECO:0000313" key="2">
    <source>
        <dbReference type="Proteomes" id="UP001139344"/>
    </source>
</evidence>
<dbReference type="AlphaFoldDB" id="A0A9X1UXV6"/>
<name>A0A9X1UXV6_9FLAO</name>